<dbReference type="PROSITE" id="PS51450">
    <property type="entry name" value="LRR"/>
    <property type="match status" value="5"/>
</dbReference>
<dbReference type="GeneID" id="110084648"/>
<dbReference type="SUPFAM" id="SSF52058">
    <property type="entry name" value="L domain-like"/>
    <property type="match status" value="1"/>
</dbReference>
<name>A0ABM5FR29_9SAUR</name>
<dbReference type="Gene3D" id="3.80.10.10">
    <property type="entry name" value="Ribonuclease Inhibitor"/>
    <property type="match status" value="2"/>
</dbReference>
<dbReference type="Pfam" id="PF14580">
    <property type="entry name" value="LRR_9"/>
    <property type="match status" value="1"/>
</dbReference>
<evidence type="ECO:0000256" key="3">
    <source>
        <dbReference type="SAM" id="MobiDB-lite"/>
    </source>
</evidence>
<evidence type="ECO:0000313" key="11">
    <source>
        <dbReference type="RefSeq" id="XP_072847873.1"/>
    </source>
</evidence>
<keyword evidence="1" id="KW-0433">Leucine-rich repeat</keyword>
<dbReference type="Proteomes" id="UP001652642">
    <property type="component" value="Chromosome 2"/>
</dbReference>
<dbReference type="Pfam" id="PF00560">
    <property type="entry name" value="LRR_1"/>
    <property type="match status" value="1"/>
</dbReference>
<dbReference type="RefSeq" id="XP_072847869.1">
    <property type="nucleotide sequence ID" value="XM_072991768.1"/>
</dbReference>
<dbReference type="RefSeq" id="XP_072847872.1">
    <property type="nucleotide sequence ID" value="XM_072991771.1"/>
</dbReference>
<evidence type="ECO:0000313" key="8">
    <source>
        <dbReference type="RefSeq" id="XP_072847869.1"/>
    </source>
</evidence>
<dbReference type="SMART" id="SM00365">
    <property type="entry name" value="LRR_SD22"/>
    <property type="match status" value="6"/>
</dbReference>
<dbReference type="SMART" id="SM00369">
    <property type="entry name" value="LRR_TYP"/>
    <property type="match status" value="4"/>
</dbReference>
<dbReference type="PANTHER" id="PTHR46652">
    <property type="entry name" value="LEUCINE-RICH REPEAT AND IQ DOMAIN-CONTAINING PROTEIN 1-RELATED"/>
    <property type="match status" value="1"/>
</dbReference>
<accession>A0ABM5FR29</accession>
<dbReference type="RefSeq" id="XP_072847873.1">
    <property type="nucleotide sequence ID" value="XM_072991772.1"/>
</dbReference>
<evidence type="ECO:0000313" key="10">
    <source>
        <dbReference type="RefSeq" id="XP_072847872.1"/>
    </source>
</evidence>
<evidence type="ECO:0000313" key="9">
    <source>
        <dbReference type="RefSeq" id="XP_072847871.1"/>
    </source>
</evidence>
<protein>
    <submittedName>
        <fullName evidence="5 6">Leucine-rich repeat-containing protein 23 isoform X1</fullName>
    </submittedName>
</protein>
<proteinExistence type="predicted"/>
<feature type="region of interest" description="Disordered" evidence="3">
    <location>
        <begin position="316"/>
        <end position="347"/>
    </location>
</feature>
<organism evidence="4 5">
    <name type="scientific">Pogona vitticeps</name>
    <name type="common">central bearded dragon</name>
    <dbReference type="NCBI Taxonomy" id="103695"/>
    <lineage>
        <taxon>Eukaryota</taxon>
        <taxon>Metazoa</taxon>
        <taxon>Chordata</taxon>
        <taxon>Craniata</taxon>
        <taxon>Vertebrata</taxon>
        <taxon>Euteleostomi</taxon>
        <taxon>Lepidosauria</taxon>
        <taxon>Squamata</taxon>
        <taxon>Bifurcata</taxon>
        <taxon>Unidentata</taxon>
        <taxon>Episquamata</taxon>
        <taxon>Toxicofera</taxon>
        <taxon>Iguania</taxon>
        <taxon>Acrodonta</taxon>
        <taxon>Agamidae</taxon>
        <taxon>Amphibolurinae</taxon>
        <taxon>Pogona</taxon>
    </lineage>
</organism>
<evidence type="ECO:0000256" key="2">
    <source>
        <dbReference type="ARBA" id="ARBA00022737"/>
    </source>
</evidence>
<dbReference type="RefSeq" id="XP_072847871.1">
    <property type="nucleotide sequence ID" value="XM_072991770.1"/>
</dbReference>
<evidence type="ECO:0000313" key="5">
    <source>
        <dbReference type="RefSeq" id="XP_072847866.1"/>
    </source>
</evidence>
<dbReference type="InterPro" id="IPR050836">
    <property type="entry name" value="SDS22/Internalin_LRR"/>
</dbReference>
<evidence type="ECO:0000256" key="1">
    <source>
        <dbReference type="ARBA" id="ARBA00022614"/>
    </source>
</evidence>
<dbReference type="InterPro" id="IPR001611">
    <property type="entry name" value="Leu-rich_rpt"/>
</dbReference>
<dbReference type="RefSeq" id="XP_072847868.1">
    <property type="nucleotide sequence ID" value="XM_072991767.1"/>
</dbReference>
<evidence type="ECO:0000313" key="4">
    <source>
        <dbReference type="Proteomes" id="UP001652642"/>
    </source>
</evidence>
<dbReference type="PANTHER" id="PTHR46652:SF8">
    <property type="entry name" value="LEUCINE RICH REPEAT CONTAINING 23"/>
    <property type="match status" value="1"/>
</dbReference>
<feature type="compositionally biased region" description="Acidic residues" evidence="3">
    <location>
        <begin position="1"/>
        <end position="43"/>
    </location>
</feature>
<keyword evidence="2" id="KW-0677">Repeat</keyword>
<reference evidence="4 5" key="1">
    <citation type="submission" date="2025-05" db="UniProtKB">
        <authorList>
            <consortium name="RefSeq"/>
        </authorList>
    </citation>
    <scope>NUCLEOTIDE SEQUENCE [LARGE SCALE GENOMIC DNA]</scope>
</reference>
<evidence type="ECO:0000313" key="6">
    <source>
        <dbReference type="RefSeq" id="XP_072847867.1"/>
    </source>
</evidence>
<gene>
    <name evidence="5 6 7 8 9 10 11" type="primary">LRRC23</name>
</gene>
<dbReference type="InterPro" id="IPR003591">
    <property type="entry name" value="Leu-rich_rpt_typical-subtyp"/>
</dbReference>
<dbReference type="InterPro" id="IPR032675">
    <property type="entry name" value="LRR_dom_sf"/>
</dbReference>
<dbReference type="RefSeq" id="XP_072847867.1">
    <property type="nucleotide sequence ID" value="XM_072991766.1"/>
</dbReference>
<feature type="region of interest" description="Disordered" evidence="3">
    <location>
        <begin position="1"/>
        <end position="47"/>
    </location>
</feature>
<evidence type="ECO:0000313" key="7">
    <source>
        <dbReference type="RefSeq" id="XP_072847868.1"/>
    </source>
</evidence>
<keyword evidence="4" id="KW-1185">Reference proteome</keyword>
<sequence length="356" mass="41018">MSDEEPEDENDVEEQKEDAEDKGDDEVEGEEEKEAGEEEEEEPQVTNLLSEDIMKEGLSLLCKTGNGLAHAFVKFEAKEKELTDITLIQSFIHLRYVDLSDNLIRDLSPLSSLTHLLWLKVDGNRLTSASMDELPYLQIASFANNHIKDTNGINHPRLTSLNLKGNEIEVISGLDPDKLSNLHTLELRGNNLKSTAGLYLPKLKNLYLAQNAITHLEGLEDLEQLTILHLRDNQLESLDGFSETMKSLQYLNIRGNAIGQIQELSKLQVLPMLRALVLLDNPCTEEGDYRVETLVLLPRLERLDKDFFEEEERADAEDLRQRRKEEELELEREREREKELEVRPKGECHERWWYSD</sequence>
<dbReference type="RefSeq" id="XP_072847866.1">
    <property type="nucleotide sequence ID" value="XM_072991765.1"/>
</dbReference>